<keyword evidence="3" id="KW-1185">Reference proteome</keyword>
<dbReference type="AlphaFoldDB" id="A0A1J1J268"/>
<evidence type="ECO:0000313" key="3">
    <source>
        <dbReference type="Proteomes" id="UP000183832"/>
    </source>
</evidence>
<name>A0A1J1J268_9DIPT</name>
<evidence type="ECO:0000256" key="1">
    <source>
        <dbReference type="SAM" id="MobiDB-lite"/>
    </source>
</evidence>
<feature type="compositionally biased region" description="Polar residues" evidence="1">
    <location>
        <begin position="52"/>
        <end position="65"/>
    </location>
</feature>
<dbReference type="EMBL" id="CVRI01000067">
    <property type="protein sequence ID" value="CRL06479.1"/>
    <property type="molecule type" value="Genomic_DNA"/>
</dbReference>
<reference evidence="2 3" key="1">
    <citation type="submission" date="2015-04" db="EMBL/GenBank/DDBJ databases">
        <authorList>
            <person name="Syromyatnikov M.Y."/>
            <person name="Popov V.N."/>
        </authorList>
    </citation>
    <scope>NUCLEOTIDE SEQUENCE [LARGE SCALE GENOMIC DNA]</scope>
</reference>
<sequence length="65" mass="7733">MYLLWVKALLFEYRLQRGFSDSETNETNDIVLPFAIFEDIHRGRETERQKQKTPAQALSFLTQKL</sequence>
<feature type="region of interest" description="Disordered" evidence="1">
    <location>
        <begin position="46"/>
        <end position="65"/>
    </location>
</feature>
<protein>
    <submittedName>
        <fullName evidence="2">CLUMA_CG019753, isoform A</fullName>
    </submittedName>
</protein>
<gene>
    <name evidence="2" type="ORF">CLUMA_CG019753</name>
</gene>
<organism evidence="2 3">
    <name type="scientific">Clunio marinus</name>
    <dbReference type="NCBI Taxonomy" id="568069"/>
    <lineage>
        <taxon>Eukaryota</taxon>
        <taxon>Metazoa</taxon>
        <taxon>Ecdysozoa</taxon>
        <taxon>Arthropoda</taxon>
        <taxon>Hexapoda</taxon>
        <taxon>Insecta</taxon>
        <taxon>Pterygota</taxon>
        <taxon>Neoptera</taxon>
        <taxon>Endopterygota</taxon>
        <taxon>Diptera</taxon>
        <taxon>Nematocera</taxon>
        <taxon>Chironomoidea</taxon>
        <taxon>Chironomidae</taxon>
        <taxon>Clunio</taxon>
    </lineage>
</organism>
<accession>A0A1J1J268</accession>
<dbReference type="Proteomes" id="UP000183832">
    <property type="component" value="Unassembled WGS sequence"/>
</dbReference>
<evidence type="ECO:0000313" key="2">
    <source>
        <dbReference type="EMBL" id="CRL06479.1"/>
    </source>
</evidence>
<proteinExistence type="predicted"/>